<dbReference type="Pfam" id="PF20597">
    <property type="entry name" value="pAdhesive_15"/>
    <property type="match status" value="1"/>
</dbReference>
<evidence type="ECO:0000259" key="7">
    <source>
        <dbReference type="PROSITE" id="PS50847"/>
    </source>
</evidence>
<proteinExistence type="predicted"/>
<feature type="compositionally biased region" description="Pro residues" evidence="5">
    <location>
        <begin position="988"/>
        <end position="998"/>
    </location>
</feature>
<dbReference type="OrthoDB" id="3257943at2"/>
<protein>
    <submittedName>
        <fullName evidence="8">Choice-of-anchor A domain-containing protein</fullName>
    </submittedName>
</protein>
<gene>
    <name evidence="8" type="ORF">ATJ88_1791</name>
</gene>
<evidence type="ECO:0000256" key="4">
    <source>
        <dbReference type="ARBA" id="ARBA00023088"/>
    </source>
</evidence>
<keyword evidence="6" id="KW-0472">Membrane</keyword>
<keyword evidence="6" id="KW-1133">Transmembrane helix</keyword>
<dbReference type="PROSITE" id="PS50847">
    <property type="entry name" value="GRAM_POS_ANCHORING"/>
    <property type="match status" value="1"/>
</dbReference>
<dbReference type="InterPro" id="IPR046022">
    <property type="entry name" value="DUF5979"/>
</dbReference>
<keyword evidence="2" id="KW-0964">Secreted</keyword>
<feature type="domain" description="Gram-positive cocci surface proteins LPxTG" evidence="7">
    <location>
        <begin position="1029"/>
        <end position="1062"/>
    </location>
</feature>
<keyword evidence="9" id="KW-1185">Reference proteome</keyword>
<dbReference type="InterPro" id="IPR026588">
    <property type="entry name" value="Choice_anch_A"/>
</dbReference>
<evidence type="ECO:0000313" key="8">
    <source>
        <dbReference type="EMBL" id="PFG43108.1"/>
    </source>
</evidence>
<evidence type="ECO:0000256" key="3">
    <source>
        <dbReference type="ARBA" id="ARBA00022729"/>
    </source>
</evidence>
<name>A0A2A9EW42_9MICO</name>
<keyword evidence="3" id="KW-0732">Signal</keyword>
<feature type="region of interest" description="Disordered" evidence="5">
    <location>
        <begin position="984"/>
        <end position="1030"/>
    </location>
</feature>
<feature type="transmembrane region" description="Helical" evidence="6">
    <location>
        <begin position="1036"/>
        <end position="1057"/>
    </location>
</feature>
<evidence type="ECO:0000256" key="6">
    <source>
        <dbReference type="SAM" id="Phobius"/>
    </source>
</evidence>
<dbReference type="EMBL" id="PDJJ01000001">
    <property type="protein sequence ID" value="PFG43108.1"/>
    <property type="molecule type" value="Genomic_DNA"/>
</dbReference>
<dbReference type="RefSeq" id="WP_098463520.1">
    <property type="nucleotide sequence ID" value="NZ_PDJJ01000001.1"/>
</dbReference>
<reference evidence="8 9" key="1">
    <citation type="submission" date="2017-10" db="EMBL/GenBank/DDBJ databases">
        <title>Sequencing the genomes of 1000 actinobacteria strains.</title>
        <authorList>
            <person name="Klenk H.-P."/>
        </authorList>
    </citation>
    <scope>NUCLEOTIDE SEQUENCE [LARGE SCALE GENOMIC DNA]</scope>
    <source>
        <strain evidence="8 9">DSM 21863</strain>
    </source>
</reference>
<dbReference type="InterPro" id="IPR019931">
    <property type="entry name" value="LPXTG_anchor"/>
</dbReference>
<evidence type="ECO:0000256" key="5">
    <source>
        <dbReference type="SAM" id="MobiDB-lite"/>
    </source>
</evidence>
<dbReference type="NCBIfam" id="TIGR04215">
    <property type="entry name" value="choice_anch_A"/>
    <property type="match status" value="1"/>
</dbReference>
<dbReference type="Proteomes" id="UP000224130">
    <property type="component" value="Unassembled WGS sequence"/>
</dbReference>
<keyword evidence="4" id="KW-0572">Peptidoglycan-anchor</keyword>
<accession>A0A2A9EW42</accession>
<organism evidence="8 9">
    <name type="scientific">Isoptericola jiangsuensis</name>
    <dbReference type="NCBI Taxonomy" id="548579"/>
    <lineage>
        <taxon>Bacteria</taxon>
        <taxon>Bacillati</taxon>
        <taxon>Actinomycetota</taxon>
        <taxon>Actinomycetes</taxon>
        <taxon>Micrococcales</taxon>
        <taxon>Promicromonosporaceae</taxon>
        <taxon>Isoptericola</taxon>
    </lineage>
</organism>
<feature type="compositionally biased region" description="Low complexity" evidence="5">
    <location>
        <begin position="999"/>
        <end position="1023"/>
    </location>
</feature>
<sequence length="1062" mass="108064">MSTSRTTARRSRSSGAALAVALVGLLATAGLVVPGRQQPAQAAPADLLPPAVGILPGPAPGGAVPGSWGPCVPDPDADDNCSGWLIPPGAIVEDFPGTDNAPNVIVGGDFTAGLGSAETEGLLVVAGDADFLRSYNVGVAGGGTGVVPAQRADMLVVGGDVTVANPSEDPNAGGNPANVGVGLTTTNGNSRYGDIHVGGTWNFRDPSFGATDTTYGILGNVDTANQDPPAFETQNVLDTDVSVLTTDGYTDLFGADGKMSRYSQQCYAELSTDTDATTISNEGGTLSLEHGTFAQVGNVVTLTSTGTADVVEFVLPATLGTSGSPVQINIVGASAGQTVLVNTLGTGPVTQFIGDVYWGAGVGDDLNARALEEGRRILWNYPFTTDLTLGGASQFPGSILVGDPASSTELGFSGANGRVYTPGDLLHTGTAAGTAGDELHDYPFDGALGCIRTIPGTFSVAKEITGDGAASVPDATVFTVGWEVTAPSDSPNLGRTGTVDVTVAGEPVLGPIDLAEGDEITFSEPTFPDVPGIDWGTPEITPNPITIGEEDSVVAVTVTNEAVLQRGGFTLTKDVTGDPGASTRFFDVTWTCDAPNLDGDTTGTINLIDDDLGTVYGFPVGTTCTFSEDTPTDDNGTWSTPVITPEDITIAEDDGTVQVVTVTNEFTVDRGGFTVAKETSGEPGSTVTEFTGTWTCDAANLDGDDSGTWALSDGQTLTLDGFPVGTTCSVTEDPITDANGTWTPTISPDSIVVTDGDPSATIFTVTNDFVHGRGGFEVVKEITGDGASLVPDDTTFTVDWEVTAPADSADLGRTGTLDLTADGAPATGPSDLLTGDQITFTEVTPPDVPGIDWGTVTVSPDPVTIGDGTTVSVTVTNEALLPRGGFTILKEVTGDDGASTTQFEVTWTCDAENLDGDTTGTVTLADGDEVVVTGFPVGTTCTFSETTPTDDNGTWAVPVIDPDQITIAEDDGTTPVVTVTNEFAVTPTPTPTPSPSTPTPTASETTPAPTITAPTPGPTATVPTPGPDLPRTGADVAGWALLALTLVGLGSVAVLAVRRRRA</sequence>
<dbReference type="AlphaFoldDB" id="A0A2A9EW42"/>
<dbReference type="Gene3D" id="2.60.40.1140">
    <property type="entry name" value="Collagen-binding surface protein Cna, B-type domain"/>
    <property type="match status" value="3"/>
</dbReference>
<evidence type="ECO:0000256" key="2">
    <source>
        <dbReference type="ARBA" id="ARBA00022525"/>
    </source>
</evidence>
<comment type="caution">
    <text evidence="8">The sequence shown here is derived from an EMBL/GenBank/DDBJ whole genome shotgun (WGS) entry which is preliminary data.</text>
</comment>
<dbReference type="Pfam" id="PF19407">
    <property type="entry name" value="DUF5979"/>
    <property type="match status" value="5"/>
</dbReference>
<evidence type="ECO:0000256" key="1">
    <source>
        <dbReference type="ARBA" id="ARBA00022512"/>
    </source>
</evidence>
<evidence type="ECO:0000313" key="9">
    <source>
        <dbReference type="Proteomes" id="UP000224130"/>
    </source>
</evidence>
<keyword evidence="6" id="KW-0812">Transmembrane</keyword>
<keyword evidence="1" id="KW-0134">Cell wall</keyword>